<dbReference type="Pfam" id="PF00441">
    <property type="entry name" value="Acyl-CoA_dh_1"/>
    <property type="match status" value="1"/>
</dbReference>
<evidence type="ECO:0000256" key="1">
    <source>
        <dbReference type="ARBA" id="ARBA00001974"/>
    </source>
</evidence>
<dbReference type="InterPro" id="IPR037069">
    <property type="entry name" value="AcylCoA_DH/ox_N_sf"/>
</dbReference>
<evidence type="ECO:0000313" key="9">
    <source>
        <dbReference type="Proteomes" id="UP000183649"/>
    </source>
</evidence>
<sequence length="405" mass="44493">MPPRPMNAAPSPRVSTLQTRLHRFLHTVVLPQESAINTALRLGSSNPEPSAGAQLALIRQKAQLAGLWNLFLPTSPRASQGLSHWEFAPMIEAMGHIAWATELFNCAQPDAGNMQLLDSYASEALKDAWLEPLLRAETRSAWAAAEPDAALHQPDTLQTHATREGAHWLLNGHKTWVQGLLDPRAACLLVLCRTDAEAALHRQFSVLLVPIGTDGVHIGRQLHGWGTAQSVLAEVRFDGVRVPESHVIGQPGQGLEMLQARQRIVGLHEALWSLGAAERALGLLIARLQTRRIGEQLAVHHPVWQQRIARTRTGLDTTRMLARRSAWQMDQNDSHLPLQELAMLQSLALPLALDAVQWSIVAHEADALDDSLPLAGLAAQLRLMQQLTPPIETLHAQIAQGELLR</sequence>
<dbReference type="Gene3D" id="1.10.540.10">
    <property type="entry name" value="Acyl-CoA dehydrogenase/oxidase, N-terminal domain"/>
    <property type="match status" value="1"/>
</dbReference>
<dbReference type="GO" id="GO:0005737">
    <property type="term" value="C:cytoplasm"/>
    <property type="evidence" value="ECO:0007669"/>
    <property type="project" value="TreeGrafter"/>
</dbReference>
<feature type="domain" description="Acyl-CoA oxidase/dehydrogenase middle" evidence="7">
    <location>
        <begin position="142"/>
        <end position="240"/>
    </location>
</feature>
<dbReference type="InterPro" id="IPR009100">
    <property type="entry name" value="AcylCoA_DH/oxidase_NM_dom_sf"/>
</dbReference>
<dbReference type="STRING" id="339866.GCA_001418255_00611"/>
<evidence type="ECO:0000259" key="7">
    <source>
        <dbReference type="Pfam" id="PF02770"/>
    </source>
</evidence>
<name>A0A0K6HTT1_9BURK</name>
<dbReference type="GO" id="GO:0003995">
    <property type="term" value="F:acyl-CoA dehydrogenase activity"/>
    <property type="evidence" value="ECO:0007669"/>
    <property type="project" value="TreeGrafter"/>
</dbReference>
<dbReference type="RefSeq" id="WP_055449562.1">
    <property type="nucleotide sequence ID" value="NZ_CYHF01000002.1"/>
</dbReference>
<dbReference type="OrthoDB" id="9769473at2"/>
<gene>
    <name evidence="8" type="ORF">Ga0061069_10287</name>
</gene>
<dbReference type="PANTHER" id="PTHR48083">
    <property type="entry name" value="MEDIUM-CHAIN SPECIFIC ACYL-COA DEHYDROGENASE, MITOCHONDRIAL-RELATED"/>
    <property type="match status" value="1"/>
</dbReference>
<dbReference type="SUPFAM" id="SSF56645">
    <property type="entry name" value="Acyl-CoA dehydrogenase NM domain-like"/>
    <property type="match status" value="1"/>
</dbReference>
<dbReference type="EMBL" id="CYHF01000002">
    <property type="protein sequence ID" value="CUA94437.1"/>
    <property type="molecule type" value="Genomic_DNA"/>
</dbReference>
<evidence type="ECO:0000259" key="6">
    <source>
        <dbReference type="Pfam" id="PF00441"/>
    </source>
</evidence>
<dbReference type="Gene3D" id="2.40.110.10">
    <property type="entry name" value="Butyryl-CoA Dehydrogenase, subunit A, domain 2"/>
    <property type="match status" value="1"/>
</dbReference>
<keyword evidence="3" id="KW-0285">Flavoprotein</keyword>
<dbReference type="AlphaFoldDB" id="A0A0K6HTT1"/>
<evidence type="ECO:0000313" key="8">
    <source>
        <dbReference type="EMBL" id="CUA94437.1"/>
    </source>
</evidence>
<proteinExistence type="inferred from homology"/>
<keyword evidence="9" id="KW-1185">Reference proteome</keyword>
<dbReference type="SUPFAM" id="SSF47203">
    <property type="entry name" value="Acyl-CoA dehydrogenase C-terminal domain-like"/>
    <property type="match status" value="1"/>
</dbReference>
<evidence type="ECO:0000256" key="3">
    <source>
        <dbReference type="ARBA" id="ARBA00022630"/>
    </source>
</evidence>
<dbReference type="InterPro" id="IPR046373">
    <property type="entry name" value="Acyl-CoA_Oxase/DH_mid-dom_sf"/>
</dbReference>
<dbReference type="GO" id="GO:0033539">
    <property type="term" value="P:fatty acid beta-oxidation using acyl-CoA dehydrogenase"/>
    <property type="evidence" value="ECO:0007669"/>
    <property type="project" value="TreeGrafter"/>
</dbReference>
<accession>A0A0K6HTT1</accession>
<evidence type="ECO:0000256" key="4">
    <source>
        <dbReference type="ARBA" id="ARBA00022827"/>
    </source>
</evidence>
<dbReference type="Proteomes" id="UP000183649">
    <property type="component" value="Unassembled WGS sequence"/>
</dbReference>
<dbReference type="InterPro" id="IPR009075">
    <property type="entry name" value="AcylCo_DH/oxidase_C"/>
</dbReference>
<dbReference type="PANTHER" id="PTHR48083:SF13">
    <property type="entry name" value="ACYL-COA DEHYDROGENASE FAMILY MEMBER 11"/>
    <property type="match status" value="1"/>
</dbReference>
<dbReference type="InterPro" id="IPR036250">
    <property type="entry name" value="AcylCo_DH-like_C"/>
</dbReference>
<keyword evidence="4" id="KW-0274">FAD</keyword>
<evidence type="ECO:0000256" key="2">
    <source>
        <dbReference type="ARBA" id="ARBA00009347"/>
    </source>
</evidence>
<dbReference type="InterPro" id="IPR006091">
    <property type="entry name" value="Acyl-CoA_Oxase/DH_mid-dom"/>
</dbReference>
<dbReference type="Pfam" id="PF02770">
    <property type="entry name" value="Acyl-CoA_dh_M"/>
    <property type="match status" value="1"/>
</dbReference>
<reference evidence="9" key="1">
    <citation type="submission" date="2015-08" db="EMBL/GenBank/DDBJ databases">
        <authorList>
            <person name="Varghese N."/>
        </authorList>
    </citation>
    <scope>NUCLEOTIDE SEQUENCE [LARGE SCALE GENOMIC DNA]</scope>
    <source>
        <strain evidence="9">DSM 18181</strain>
    </source>
</reference>
<comment type="cofactor">
    <cofactor evidence="1">
        <name>FAD</name>
        <dbReference type="ChEBI" id="CHEBI:57692"/>
    </cofactor>
</comment>
<organism evidence="8 9">
    <name type="scientific">Thiomonas bhubaneswarensis</name>
    <dbReference type="NCBI Taxonomy" id="339866"/>
    <lineage>
        <taxon>Bacteria</taxon>
        <taxon>Pseudomonadati</taxon>
        <taxon>Pseudomonadota</taxon>
        <taxon>Betaproteobacteria</taxon>
        <taxon>Burkholderiales</taxon>
        <taxon>Thiomonas</taxon>
    </lineage>
</organism>
<comment type="similarity">
    <text evidence="2">Belongs to the acyl-CoA dehydrogenase family.</text>
</comment>
<protein>
    <submittedName>
        <fullName evidence="8">Acyl-CoA dehydrogenase related to the alkylation response protein AidB</fullName>
    </submittedName>
</protein>
<dbReference type="Gene3D" id="1.20.140.10">
    <property type="entry name" value="Butyryl-CoA Dehydrogenase, subunit A, domain 3"/>
    <property type="match status" value="1"/>
</dbReference>
<keyword evidence="5" id="KW-0560">Oxidoreductase</keyword>
<dbReference type="InterPro" id="IPR050741">
    <property type="entry name" value="Acyl-CoA_dehydrogenase"/>
</dbReference>
<dbReference type="GO" id="GO:0050660">
    <property type="term" value="F:flavin adenine dinucleotide binding"/>
    <property type="evidence" value="ECO:0007669"/>
    <property type="project" value="InterPro"/>
</dbReference>
<feature type="domain" description="Acyl-CoA dehydrogenase/oxidase C-terminal" evidence="6">
    <location>
        <begin position="270"/>
        <end position="400"/>
    </location>
</feature>
<evidence type="ECO:0000256" key="5">
    <source>
        <dbReference type="ARBA" id="ARBA00023002"/>
    </source>
</evidence>